<evidence type="ECO:0000256" key="2">
    <source>
        <dbReference type="ARBA" id="ARBA00004922"/>
    </source>
</evidence>
<feature type="transmembrane region" description="Helical" evidence="9">
    <location>
        <begin position="470"/>
        <end position="491"/>
    </location>
</feature>
<gene>
    <name evidence="10" type="primary">RvY_15287-1</name>
    <name evidence="10" type="synonym">RvY_15287.1</name>
    <name evidence="10" type="ORF">RvY_15287</name>
</gene>
<feature type="transmembrane region" description="Helical" evidence="9">
    <location>
        <begin position="336"/>
        <end position="355"/>
    </location>
</feature>
<protein>
    <recommendedName>
        <fullName evidence="9">Protein RFT1 homolog</fullName>
    </recommendedName>
</protein>
<evidence type="ECO:0000256" key="9">
    <source>
        <dbReference type="RuleBase" id="RU365067"/>
    </source>
</evidence>
<dbReference type="STRING" id="947166.A0A1D1VUE7"/>
<evidence type="ECO:0000256" key="4">
    <source>
        <dbReference type="ARBA" id="ARBA00022692"/>
    </source>
</evidence>
<keyword evidence="6 9" id="KW-1133">Transmembrane helix</keyword>
<evidence type="ECO:0000256" key="7">
    <source>
        <dbReference type="ARBA" id="ARBA00023136"/>
    </source>
</evidence>
<evidence type="ECO:0000256" key="8">
    <source>
        <dbReference type="ARBA" id="ARBA00045912"/>
    </source>
</evidence>
<keyword evidence="5" id="KW-0256">Endoplasmic reticulum</keyword>
<proteinExistence type="inferred from homology"/>
<dbReference type="Pfam" id="PF04506">
    <property type="entry name" value="Rft-1"/>
    <property type="match status" value="1"/>
</dbReference>
<organism evidence="10 11">
    <name type="scientific">Ramazzottius varieornatus</name>
    <name type="common">Water bear</name>
    <name type="synonym">Tardigrade</name>
    <dbReference type="NCBI Taxonomy" id="947166"/>
    <lineage>
        <taxon>Eukaryota</taxon>
        <taxon>Metazoa</taxon>
        <taxon>Ecdysozoa</taxon>
        <taxon>Tardigrada</taxon>
        <taxon>Eutardigrada</taxon>
        <taxon>Parachela</taxon>
        <taxon>Hypsibioidea</taxon>
        <taxon>Ramazzottiidae</taxon>
        <taxon>Ramazzottius</taxon>
    </lineage>
</organism>
<keyword evidence="11" id="KW-1185">Reference proteome</keyword>
<comment type="subcellular location">
    <subcellularLocation>
        <location evidence="1 9">Endoplasmic reticulum membrane</location>
        <topology evidence="1 9">Multi-pass membrane protein</topology>
    </subcellularLocation>
</comment>
<feature type="transmembrane region" description="Helical" evidence="9">
    <location>
        <begin position="23"/>
        <end position="45"/>
    </location>
</feature>
<feature type="transmembrane region" description="Helical" evidence="9">
    <location>
        <begin position="413"/>
        <end position="431"/>
    </location>
</feature>
<evidence type="ECO:0000313" key="11">
    <source>
        <dbReference type="Proteomes" id="UP000186922"/>
    </source>
</evidence>
<dbReference type="OrthoDB" id="9979195at2759"/>
<feature type="transmembrane region" description="Helical" evidence="9">
    <location>
        <begin position="375"/>
        <end position="401"/>
    </location>
</feature>
<evidence type="ECO:0000256" key="5">
    <source>
        <dbReference type="ARBA" id="ARBA00022824"/>
    </source>
</evidence>
<keyword evidence="7 9" id="KW-0472">Membrane</keyword>
<feature type="transmembrane region" description="Helical" evidence="9">
    <location>
        <begin position="128"/>
        <end position="148"/>
    </location>
</feature>
<evidence type="ECO:0000256" key="6">
    <source>
        <dbReference type="ARBA" id="ARBA00022989"/>
    </source>
</evidence>
<feature type="transmembrane region" description="Helical" evidence="9">
    <location>
        <begin position="183"/>
        <end position="204"/>
    </location>
</feature>
<accession>A0A1D1VUE7</accession>
<name>A0A1D1VUE7_RAMVA</name>
<feature type="transmembrane region" description="Helical" evidence="9">
    <location>
        <begin position="503"/>
        <end position="521"/>
    </location>
</feature>
<dbReference type="InterPro" id="IPR007594">
    <property type="entry name" value="RFT1"/>
</dbReference>
<dbReference type="EMBL" id="BDGG01000011">
    <property type="protein sequence ID" value="GAV05110.1"/>
    <property type="molecule type" value="Genomic_DNA"/>
</dbReference>
<dbReference type="GO" id="GO:0034203">
    <property type="term" value="P:glycolipid translocation"/>
    <property type="evidence" value="ECO:0007669"/>
    <property type="project" value="TreeGrafter"/>
</dbReference>
<comment type="pathway">
    <text evidence="2">Protein modification; protein glycosylation.</text>
</comment>
<evidence type="ECO:0000256" key="1">
    <source>
        <dbReference type="ARBA" id="ARBA00004477"/>
    </source>
</evidence>
<keyword evidence="4 9" id="KW-0812">Transmembrane</keyword>
<dbReference type="GO" id="GO:0006488">
    <property type="term" value="P:dolichol-linked oligosaccharide biosynthetic process"/>
    <property type="evidence" value="ECO:0007669"/>
    <property type="project" value="InterPro"/>
</dbReference>
<comment type="similarity">
    <text evidence="3 9">Belongs to the RFT1 family.</text>
</comment>
<evidence type="ECO:0000313" key="10">
    <source>
        <dbReference type="EMBL" id="GAV05110.1"/>
    </source>
</evidence>
<dbReference type="PANTHER" id="PTHR13117:SF5">
    <property type="entry name" value="PROTEIN RFT1 HOMOLOG"/>
    <property type="match status" value="1"/>
</dbReference>
<comment type="function">
    <text evidence="8 9">Intramembrane glycolipid transporter that operates in the biosynthetic pathway of dolichol-linked oligosaccharides, the glycan precursors employed in protein asparagine (N)-glycosylation. The sequential addition of sugars to dolichol pyrophosphate produces dolichol-linked oligosaccharides containing fourteen sugars, including two GlcNAcs, nine mannoses and three glucoses. Once assembled, the oligosaccharide is transferred from the lipid to nascent proteins by oligosaccharyltransferases. The assembly of dolichol-linked oligosaccharides begins on the cytosolic side of the endoplasmic reticulum membrane and finishes in its lumen. RFT1 could mediate the translocation of the cytosolically oriented intermediate DolPP-GlcNAc2Man5, produced by ALG11, into the ER lumen where dolichol-linked oligosaccharides assembly continues. However, the intramembrane lipid transporter activity could not be confirmed in vitro.</text>
</comment>
<sequence length="544" mass="61218">MPDTMEVSPEQSSTFAGAIKSTYVNIFLQIIGKVVTFVLNALVVRYASKDLLGIVNVRLLLLHTTILFLCREGVRRACSGNLRKADWKQTVNLMWLATAASAALSVFFSLIWYFVMERPNAPFYGYGVFAYSATSTIDMLCEPLYIVAQEWMLLKVRVSAKFYSLIFQAFLNAVLIIRTPYYGIAIFSTTQILSAILYTSIFYYHFIKLLRTPPSTPHPLPVHSIRDFLPSHSKPLLPPRLIPLTWSFTKQSFLKQVLTEGERYVMSGLQMLTFAEQGIYDVVSNLGSLVARLLFQQVEENAYLFFSKVLPREKVEKDEQKQQDPQAAFGAKMLEVYLKSITALSVIIVVFGFSYSDVLLSIYGGETLNSGSAPLLMRAFWVYVLFLAVNGVTEAFVFSAMSKAEVDNYNRKLVGFTLAFLASSWVFVRWLGAVGFVVANSLNMALRIAHSVVFIRRYYAGTPHKPLKGVLVNATFFSVCASTAVFLYILRPFCNLESVGGKLVFLSFGGVLGTSVLTVLWKTENELFQFLMKLLRKKETDKSE</sequence>
<feature type="transmembrane region" description="Helical" evidence="9">
    <location>
        <begin position="91"/>
        <end position="116"/>
    </location>
</feature>
<evidence type="ECO:0000256" key="3">
    <source>
        <dbReference type="ARBA" id="ARBA00010288"/>
    </source>
</evidence>
<feature type="transmembrane region" description="Helical" evidence="9">
    <location>
        <begin position="160"/>
        <end position="177"/>
    </location>
</feature>
<dbReference type="AlphaFoldDB" id="A0A1D1VUE7"/>
<reference evidence="10 11" key="1">
    <citation type="journal article" date="2016" name="Nat. Commun.">
        <title>Extremotolerant tardigrade genome and improved radiotolerance of human cultured cells by tardigrade-unique protein.</title>
        <authorList>
            <person name="Hashimoto T."/>
            <person name="Horikawa D.D."/>
            <person name="Saito Y."/>
            <person name="Kuwahara H."/>
            <person name="Kozuka-Hata H."/>
            <person name="Shin-I T."/>
            <person name="Minakuchi Y."/>
            <person name="Ohishi K."/>
            <person name="Motoyama A."/>
            <person name="Aizu T."/>
            <person name="Enomoto A."/>
            <person name="Kondo K."/>
            <person name="Tanaka S."/>
            <person name="Hara Y."/>
            <person name="Koshikawa S."/>
            <person name="Sagara H."/>
            <person name="Miura T."/>
            <person name="Yokobori S."/>
            <person name="Miyagawa K."/>
            <person name="Suzuki Y."/>
            <person name="Kubo T."/>
            <person name="Oyama M."/>
            <person name="Kohara Y."/>
            <person name="Fujiyama A."/>
            <person name="Arakawa K."/>
            <person name="Katayama T."/>
            <person name="Toyoda A."/>
            <person name="Kunieda T."/>
        </authorList>
    </citation>
    <scope>NUCLEOTIDE SEQUENCE [LARGE SCALE GENOMIC DNA]</scope>
    <source>
        <strain evidence="10 11">YOKOZUNA-1</strain>
    </source>
</reference>
<comment type="caution">
    <text evidence="10">The sequence shown here is derived from an EMBL/GenBank/DDBJ whole genome shotgun (WGS) entry which is preliminary data.</text>
</comment>
<dbReference type="GO" id="GO:0005789">
    <property type="term" value="C:endoplasmic reticulum membrane"/>
    <property type="evidence" value="ECO:0007669"/>
    <property type="project" value="UniProtKB-SubCell"/>
</dbReference>
<dbReference type="Proteomes" id="UP000186922">
    <property type="component" value="Unassembled WGS sequence"/>
</dbReference>
<dbReference type="PANTHER" id="PTHR13117">
    <property type="entry name" value="ENDOPLASMIC RETICULUM MULTISPAN TRANSMEMBRANE PROTEIN-RELATED"/>
    <property type="match status" value="1"/>
</dbReference>